<dbReference type="AlphaFoldDB" id="A0A9P0NFU7"/>
<dbReference type="Proteomes" id="UP001154329">
    <property type="component" value="Chromosome 1"/>
</dbReference>
<protein>
    <submittedName>
        <fullName evidence="1">Uncharacterized protein</fullName>
    </submittedName>
</protein>
<evidence type="ECO:0000313" key="2">
    <source>
        <dbReference type="Proteomes" id="UP001154329"/>
    </source>
</evidence>
<organism evidence="1 2">
    <name type="scientific">Aphis gossypii</name>
    <name type="common">Cotton aphid</name>
    <dbReference type="NCBI Taxonomy" id="80765"/>
    <lineage>
        <taxon>Eukaryota</taxon>
        <taxon>Metazoa</taxon>
        <taxon>Ecdysozoa</taxon>
        <taxon>Arthropoda</taxon>
        <taxon>Hexapoda</taxon>
        <taxon>Insecta</taxon>
        <taxon>Pterygota</taxon>
        <taxon>Neoptera</taxon>
        <taxon>Paraneoptera</taxon>
        <taxon>Hemiptera</taxon>
        <taxon>Sternorrhyncha</taxon>
        <taxon>Aphidomorpha</taxon>
        <taxon>Aphidoidea</taxon>
        <taxon>Aphididae</taxon>
        <taxon>Aphidini</taxon>
        <taxon>Aphis</taxon>
        <taxon>Aphis</taxon>
    </lineage>
</organism>
<dbReference type="EMBL" id="OU899034">
    <property type="protein sequence ID" value="CAH1715735.1"/>
    <property type="molecule type" value="Genomic_DNA"/>
</dbReference>
<accession>A0A9P0NFU7</accession>
<reference evidence="1" key="1">
    <citation type="submission" date="2022-02" db="EMBL/GenBank/DDBJ databases">
        <authorList>
            <person name="King R."/>
        </authorList>
    </citation>
    <scope>NUCLEOTIDE SEQUENCE</scope>
</reference>
<proteinExistence type="predicted"/>
<name>A0A9P0NFU7_APHGO</name>
<keyword evidence="2" id="KW-1185">Reference proteome</keyword>
<evidence type="ECO:0000313" key="1">
    <source>
        <dbReference type="EMBL" id="CAH1715735.1"/>
    </source>
</evidence>
<sequence length="161" mass="18480">MRITLYRRVCYNSYSYIYIYILHYTLQIGRRCPARRAEENAILFFSLASTHSLRFISAPTIITSSSSSSSSHNRSPAFAIHRRWVLNFFIFFSHSFPRTTFDAFFAPHAADGSSKLVTTPPPPPPCSIPTDFIDAPADIRFRSLLNHKLLTHVHIAYIRLL</sequence>
<gene>
    <name evidence="1" type="ORF">APHIGO_LOCUS3284</name>
</gene>
<reference evidence="1" key="2">
    <citation type="submission" date="2022-10" db="EMBL/GenBank/DDBJ databases">
        <authorList>
            <consortium name="ENA_rothamsted_submissions"/>
            <consortium name="culmorum"/>
            <person name="King R."/>
        </authorList>
    </citation>
    <scope>NUCLEOTIDE SEQUENCE</scope>
</reference>